<keyword evidence="2" id="KW-1185">Reference proteome</keyword>
<evidence type="ECO:0000313" key="1">
    <source>
        <dbReference type="EMBL" id="GCE21484.1"/>
    </source>
</evidence>
<dbReference type="InterPro" id="IPR036278">
    <property type="entry name" value="Sialidase_sf"/>
</dbReference>
<dbReference type="EMBL" id="BIFS01000001">
    <property type="protein sequence ID" value="GCE21484.1"/>
    <property type="molecule type" value="Genomic_DNA"/>
</dbReference>
<evidence type="ECO:0008006" key="3">
    <source>
        <dbReference type="Google" id="ProtNLM"/>
    </source>
</evidence>
<evidence type="ECO:0000313" key="2">
    <source>
        <dbReference type="Proteomes" id="UP000287188"/>
    </source>
</evidence>
<organism evidence="1 2">
    <name type="scientific">Dictyobacter kobayashii</name>
    <dbReference type="NCBI Taxonomy" id="2014872"/>
    <lineage>
        <taxon>Bacteria</taxon>
        <taxon>Bacillati</taxon>
        <taxon>Chloroflexota</taxon>
        <taxon>Ktedonobacteria</taxon>
        <taxon>Ktedonobacterales</taxon>
        <taxon>Dictyobacteraceae</taxon>
        <taxon>Dictyobacter</taxon>
    </lineage>
</organism>
<dbReference type="InterPro" id="IPR015943">
    <property type="entry name" value="WD40/YVTN_repeat-like_dom_sf"/>
</dbReference>
<dbReference type="Proteomes" id="UP000287188">
    <property type="component" value="Unassembled WGS sequence"/>
</dbReference>
<sequence>MTRMARSSLLRRYSLFSICAVTLLGISAFLVPSAAAYPIQPSFNHFLYTNHDDFLYDDNAQPGTEGAALAQQAYDDRAYPHQFIDATQANNAYNANQALASHPIPVGDSASRNGRSWQLAGPLDPEAVSQATYTGRPTAVSGRVTAIVVANDCNATVCRVWLGAAGGGVWRTDNGLAARPTWKSVNNGIRSNAIGSLALDPNDHSGRTIYVGTGEENGSSDSEAGVGLYKSTDFGDHWHLVEGSFPAAKDRSIGSVAIDPTNAKHIYIGTDVARHGSSASNGGRFSPPGAPVIGLYESKDGGRTFSLVFSKESDVVNPGSPNGSDFFRGGVSKIQFSSTGLPAGVGPQVYFSMFDYGVFRSANGSFEQIFASAGGGSVANSATSRTEFSLAPMGQKLRIYVGDTGASPADFYRVDDANVAAATLTDGTNNPGWIKLSNPTPGTPGFSSYDYCSGL</sequence>
<proteinExistence type="predicted"/>
<dbReference type="AlphaFoldDB" id="A0A402AQW4"/>
<accession>A0A402AQW4</accession>
<dbReference type="Gene3D" id="2.130.10.10">
    <property type="entry name" value="YVTN repeat-like/Quinoprotein amine dehydrogenase"/>
    <property type="match status" value="1"/>
</dbReference>
<gene>
    <name evidence="1" type="ORF">KDK_52840</name>
</gene>
<protein>
    <recommendedName>
        <fullName evidence="3">Exo-alpha-sialidase</fullName>
    </recommendedName>
</protein>
<comment type="caution">
    <text evidence="1">The sequence shown here is derived from an EMBL/GenBank/DDBJ whole genome shotgun (WGS) entry which is preliminary data.</text>
</comment>
<name>A0A402AQW4_9CHLR</name>
<reference evidence="2" key="1">
    <citation type="submission" date="2018-12" db="EMBL/GenBank/DDBJ databases">
        <title>Tengunoibacter tsumagoiensis gen. nov., sp. nov., Dictyobacter kobayashii sp. nov., D. alpinus sp. nov., and D. joshuensis sp. nov. and description of Dictyobacteraceae fam. nov. within the order Ktedonobacterales isolated from Tengu-no-mugimeshi.</title>
        <authorList>
            <person name="Wang C.M."/>
            <person name="Zheng Y."/>
            <person name="Sakai Y."/>
            <person name="Toyoda A."/>
            <person name="Minakuchi Y."/>
            <person name="Abe K."/>
            <person name="Yokota A."/>
            <person name="Yabe S."/>
        </authorList>
    </citation>
    <scope>NUCLEOTIDE SEQUENCE [LARGE SCALE GENOMIC DNA]</scope>
    <source>
        <strain evidence="2">Uno11</strain>
    </source>
</reference>
<dbReference type="SUPFAM" id="SSF50939">
    <property type="entry name" value="Sialidases"/>
    <property type="match status" value="1"/>
</dbReference>